<accession>A0ABT2H9L6</accession>
<feature type="non-terminal residue" evidence="1">
    <location>
        <position position="1"/>
    </location>
</feature>
<name>A0ABT2H9L6_9MICO</name>
<sequence length="199" mass="23162">IAATKYYYTMNPWDDHPIISKAEAYFPEDKFREYFEKDIIDNHTLMMYVPEIDTLIVRGTKFGNKIINIMEKTMRDLDIIDLNTFAANAEKIDFDADIYKDNKITRGTFERHLKKHIKSLYSLAMDALARNDKKQLATILGLKYEKEDSVKKTYNLENLKLADTDIILKNSSDCSTQFLGWDIDQRKGGRFILTPVTVV</sequence>
<comment type="caution">
    <text evidence="1">The sequence shown here is derived from an EMBL/GenBank/DDBJ whole genome shotgun (WGS) entry which is preliminary data.</text>
</comment>
<dbReference type="RefSeq" id="WP_259542623.1">
    <property type="nucleotide sequence ID" value="NZ_JANLCJ010000066.1"/>
</dbReference>
<evidence type="ECO:0000313" key="1">
    <source>
        <dbReference type="EMBL" id="MCS5736583.1"/>
    </source>
</evidence>
<organism evidence="1 2">
    <name type="scientific">Herbiconiux daphne</name>
    <dbReference type="NCBI Taxonomy" id="2970914"/>
    <lineage>
        <taxon>Bacteria</taxon>
        <taxon>Bacillati</taxon>
        <taxon>Actinomycetota</taxon>
        <taxon>Actinomycetes</taxon>
        <taxon>Micrococcales</taxon>
        <taxon>Microbacteriaceae</taxon>
        <taxon>Herbiconiux</taxon>
    </lineage>
</organism>
<proteinExistence type="predicted"/>
<gene>
    <name evidence="1" type="ORF">N1032_22915</name>
</gene>
<evidence type="ECO:0000313" key="2">
    <source>
        <dbReference type="Proteomes" id="UP001165586"/>
    </source>
</evidence>
<reference evidence="1" key="1">
    <citation type="submission" date="2022-08" db="EMBL/GenBank/DDBJ databases">
        <authorList>
            <person name="Deng Y."/>
            <person name="Han X.-F."/>
            <person name="Zhang Y.-Q."/>
        </authorList>
    </citation>
    <scope>NUCLEOTIDE SEQUENCE</scope>
    <source>
        <strain evidence="1">CPCC 203386</strain>
    </source>
</reference>
<dbReference type="EMBL" id="JANLCJ010000066">
    <property type="protein sequence ID" value="MCS5736583.1"/>
    <property type="molecule type" value="Genomic_DNA"/>
</dbReference>
<protein>
    <submittedName>
        <fullName evidence="1">Uncharacterized protein</fullName>
    </submittedName>
</protein>
<dbReference type="Proteomes" id="UP001165586">
    <property type="component" value="Unassembled WGS sequence"/>
</dbReference>
<keyword evidence="2" id="KW-1185">Reference proteome</keyword>